<protein>
    <submittedName>
        <fullName evidence="2">Uncharacterized protein</fullName>
    </submittedName>
</protein>
<reference evidence="2 3" key="1">
    <citation type="journal article" date="2011" name="Proc. Natl. Acad. Sci. U.S.A.">
        <title>Evolutionary erosion of yeast sex chromosomes by mating-type switching accidents.</title>
        <authorList>
            <person name="Gordon J.L."/>
            <person name="Armisen D."/>
            <person name="Proux-Wera E."/>
            <person name="Oheigeartaigh S.S."/>
            <person name="Byrne K.P."/>
            <person name="Wolfe K.H."/>
        </authorList>
    </citation>
    <scope>NUCLEOTIDE SEQUENCE [LARGE SCALE GENOMIC DNA]</scope>
    <source>
        <strain evidence="3">ATCC 10597 / BCRC 20456 / CBS 421 / NBRC 0211 / NRRL Y-12639</strain>
    </source>
</reference>
<proteinExistence type="predicted"/>
<organism evidence="2 3">
    <name type="scientific">Naumovozyma dairenensis (strain ATCC 10597 / BCRC 20456 / CBS 421 / NBRC 0211 / NRRL Y-12639)</name>
    <name type="common">Saccharomyces dairenensis</name>
    <dbReference type="NCBI Taxonomy" id="1071378"/>
    <lineage>
        <taxon>Eukaryota</taxon>
        <taxon>Fungi</taxon>
        <taxon>Dikarya</taxon>
        <taxon>Ascomycota</taxon>
        <taxon>Saccharomycotina</taxon>
        <taxon>Saccharomycetes</taxon>
        <taxon>Saccharomycetales</taxon>
        <taxon>Saccharomycetaceae</taxon>
        <taxon>Naumovozyma</taxon>
    </lineage>
</organism>
<evidence type="ECO:0000256" key="1">
    <source>
        <dbReference type="SAM" id="Phobius"/>
    </source>
</evidence>
<keyword evidence="1" id="KW-0812">Transmembrane</keyword>
<dbReference type="EMBL" id="HE580273">
    <property type="protein sequence ID" value="CCD25922.2"/>
    <property type="molecule type" value="Genomic_DNA"/>
</dbReference>
<keyword evidence="3" id="KW-1185">Reference proteome</keyword>
<gene>
    <name evidence="2" type="primary">NDAI0G01460</name>
    <name evidence="2" type="ordered locus">NDAI_0G01460</name>
</gene>
<dbReference type="RefSeq" id="XP_003671165.2">
    <property type="nucleotide sequence ID" value="XM_003671117.2"/>
</dbReference>
<dbReference type="Proteomes" id="UP000000689">
    <property type="component" value="Chromosome 7"/>
</dbReference>
<evidence type="ECO:0000313" key="3">
    <source>
        <dbReference type="Proteomes" id="UP000000689"/>
    </source>
</evidence>
<keyword evidence="1" id="KW-1133">Transmembrane helix</keyword>
<dbReference type="HOGENOM" id="CLU_1722839_0_0_1"/>
<dbReference type="KEGG" id="ndi:NDAI_0G01460"/>
<name>G0WDR1_NAUDC</name>
<feature type="transmembrane region" description="Helical" evidence="1">
    <location>
        <begin position="15"/>
        <end position="33"/>
    </location>
</feature>
<keyword evidence="1" id="KW-0472">Membrane</keyword>
<dbReference type="AlphaFoldDB" id="G0WDR1"/>
<feature type="transmembrane region" description="Helical" evidence="1">
    <location>
        <begin position="57"/>
        <end position="76"/>
    </location>
</feature>
<evidence type="ECO:0000313" key="2">
    <source>
        <dbReference type="EMBL" id="CCD25922.2"/>
    </source>
</evidence>
<sequence length="152" mass="16882">MGRAQRWLEEVEEKTIWMLLILIFKIIIDHHIFSSKITNGEKLSAENANSWNASSNYTYYISLAKLCDGVCIFLLVVGRHHYFLNFLFMLALSFVLSGIVAASESATIKLILANLIDLLSTSTKPSNGFGNSMIALTSTITKTVTATPFPEC</sequence>
<feature type="transmembrane region" description="Helical" evidence="1">
    <location>
        <begin position="82"/>
        <end position="102"/>
    </location>
</feature>
<accession>G0WDR1</accession>
<dbReference type="GeneID" id="11497318"/>